<name>A0ABQ2YD32_9GAMM</name>
<evidence type="ECO:0000256" key="1">
    <source>
        <dbReference type="ARBA" id="ARBA00002397"/>
    </source>
</evidence>
<dbReference type="Gene3D" id="1.20.58.300">
    <property type="entry name" value="FlgN-like"/>
    <property type="match status" value="1"/>
</dbReference>
<keyword evidence="6" id="KW-0282">Flagellum</keyword>
<dbReference type="SUPFAM" id="SSF140566">
    <property type="entry name" value="FlgN-like"/>
    <property type="match status" value="1"/>
</dbReference>
<dbReference type="Proteomes" id="UP000653056">
    <property type="component" value="Unassembled WGS sequence"/>
</dbReference>
<keyword evidence="6" id="KW-0966">Cell projection</keyword>
<proteinExistence type="inferred from homology"/>
<evidence type="ECO:0000313" key="6">
    <source>
        <dbReference type="EMBL" id="GGX77924.1"/>
    </source>
</evidence>
<dbReference type="EMBL" id="BMXS01000001">
    <property type="protein sequence ID" value="GGX77924.1"/>
    <property type="molecule type" value="Genomic_DNA"/>
</dbReference>
<comment type="caution">
    <text evidence="6">The sequence shown here is derived from an EMBL/GenBank/DDBJ whole genome shotgun (WGS) entry which is preliminary data.</text>
</comment>
<keyword evidence="6" id="KW-0969">Cilium</keyword>
<dbReference type="Pfam" id="PF05130">
    <property type="entry name" value="FlgN"/>
    <property type="match status" value="1"/>
</dbReference>
<organism evidence="6 7">
    <name type="scientific">Litchfieldella qijiaojingensis</name>
    <dbReference type="NCBI Taxonomy" id="980347"/>
    <lineage>
        <taxon>Bacteria</taxon>
        <taxon>Pseudomonadati</taxon>
        <taxon>Pseudomonadota</taxon>
        <taxon>Gammaproteobacteria</taxon>
        <taxon>Oceanospirillales</taxon>
        <taxon>Halomonadaceae</taxon>
        <taxon>Litchfieldella</taxon>
    </lineage>
</organism>
<evidence type="ECO:0000256" key="5">
    <source>
        <dbReference type="SAM" id="MobiDB-lite"/>
    </source>
</evidence>
<evidence type="ECO:0000256" key="4">
    <source>
        <dbReference type="SAM" id="Coils"/>
    </source>
</evidence>
<dbReference type="InterPro" id="IPR007809">
    <property type="entry name" value="FlgN-like"/>
</dbReference>
<protein>
    <submittedName>
        <fullName evidence="6">Flagella synthesis chaperone protein FlgN</fullName>
    </submittedName>
</protein>
<keyword evidence="7" id="KW-1185">Reference proteome</keyword>
<keyword evidence="4" id="KW-0175">Coiled coil</keyword>
<comment type="function">
    <text evidence="1">Required for the efficient initiation of filament assembly.</text>
</comment>
<dbReference type="RefSeq" id="WP_189464945.1">
    <property type="nucleotide sequence ID" value="NZ_BMXS01000001.1"/>
</dbReference>
<feature type="coiled-coil region" evidence="4">
    <location>
        <begin position="38"/>
        <end position="65"/>
    </location>
</feature>
<sequence>MSLGQHLERQRQCLDDLAALLIDERHSLSAAKVDGQQLNEIASRKQALLDDLDRLDTQRRAAQHKLGYAKGHPGAEQAARDAGCLETWHAMREQAEHVSQLNELNGSLVQMRLSHNQRILNFLHEAAGKSLYGPNGQSDRRGLSGLASQA</sequence>
<feature type="region of interest" description="Disordered" evidence="5">
    <location>
        <begin position="130"/>
        <end position="150"/>
    </location>
</feature>
<gene>
    <name evidence="6" type="ORF">GCM10007160_01440</name>
</gene>
<dbReference type="InterPro" id="IPR036679">
    <property type="entry name" value="FlgN-like_sf"/>
</dbReference>
<evidence type="ECO:0000256" key="2">
    <source>
        <dbReference type="ARBA" id="ARBA00007703"/>
    </source>
</evidence>
<evidence type="ECO:0000313" key="7">
    <source>
        <dbReference type="Proteomes" id="UP000653056"/>
    </source>
</evidence>
<evidence type="ECO:0000256" key="3">
    <source>
        <dbReference type="ARBA" id="ARBA00022795"/>
    </source>
</evidence>
<comment type="similarity">
    <text evidence="2">Belongs to the FlgN family.</text>
</comment>
<reference evidence="7" key="1">
    <citation type="journal article" date="2019" name="Int. J. Syst. Evol. Microbiol.">
        <title>The Global Catalogue of Microorganisms (GCM) 10K type strain sequencing project: providing services to taxonomists for standard genome sequencing and annotation.</title>
        <authorList>
            <consortium name="The Broad Institute Genomics Platform"/>
            <consortium name="The Broad Institute Genome Sequencing Center for Infectious Disease"/>
            <person name="Wu L."/>
            <person name="Ma J."/>
        </authorList>
    </citation>
    <scope>NUCLEOTIDE SEQUENCE [LARGE SCALE GENOMIC DNA]</scope>
    <source>
        <strain evidence="7">KCTC 22228</strain>
    </source>
</reference>
<accession>A0ABQ2YD32</accession>
<keyword evidence="3" id="KW-1005">Bacterial flagellum biogenesis</keyword>